<reference evidence="1" key="1">
    <citation type="journal article" date="2018" name="Data Brief">
        <title>Genome sequence data from 17 accessions of Ensete ventricosum, a staple food crop for millions in Ethiopia.</title>
        <authorList>
            <person name="Yemataw Z."/>
            <person name="Muzemil S."/>
            <person name="Ambachew D."/>
            <person name="Tripathi L."/>
            <person name="Tesfaye K."/>
            <person name="Chala A."/>
            <person name="Farbos A."/>
            <person name="O'Neill P."/>
            <person name="Moore K."/>
            <person name="Grant M."/>
            <person name="Studholme D.J."/>
        </authorList>
    </citation>
    <scope>NUCLEOTIDE SEQUENCE [LARGE SCALE GENOMIC DNA]</scope>
    <source>
        <tissue evidence="1">Leaf</tissue>
    </source>
</reference>
<sequence length="264" mass="29260">MLTDLEPRKVCTLLTDSSSKRGASWDGTKNMKRIPTSAFEANSCEFVRLDQDILTPLAGKKKLYTYETIGPNVSVSANARVGAGVRLIGCIILDDVDIKGAVAAWEVRWPEIGFLGRLISRRSLGAVRRDRGGSRHLGGPTAWNRLSWKTDLPTLLGCQGRLSWGTDPSSALLGCNPQRWRAGDLVVAVPCFTVKDAKSSICSIASYLRLCFLCFLGDSRIRMRLRRRKVTATSKLVAIAEEEAAQRQRTRLEARVVHCSRRQQ</sequence>
<gene>
    <name evidence="1" type="ORF">BHM03_00043411</name>
</gene>
<proteinExistence type="predicted"/>
<evidence type="ECO:0000313" key="1">
    <source>
        <dbReference type="EMBL" id="RZR74787.1"/>
    </source>
</evidence>
<dbReference type="Proteomes" id="UP000290560">
    <property type="component" value="Unassembled WGS sequence"/>
</dbReference>
<protein>
    <submittedName>
        <fullName evidence="1">Uncharacterized protein</fullName>
    </submittedName>
</protein>
<accession>A0A445MKI1</accession>
<organism evidence="1">
    <name type="scientific">Ensete ventricosum</name>
    <name type="common">Abyssinian banana</name>
    <name type="synonym">Musa ensete</name>
    <dbReference type="NCBI Taxonomy" id="4639"/>
    <lineage>
        <taxon>Eukaryota</taxon>
        <taxon>Viridiplantae</taxon>
        <taxon>Streptophyta</taxon>
        <taxon>Embryophyta</taxon>
        <taxon>Tracheophyta</taxon>
        <taxon>Spermatophyta</taxon>
        <taxon>Magnoliopsida</taxon>
        <taxon>Liliopsida</taxon>
        <taxon>Zingiberales</taxon>
        <taxon>Musaceae</taxon>
        <taxon>Ensete</taxon>
    </lineage>
</organism>
<dbReference type="EMBL" id="KV876392">
    <property type="protein sequence ID" value="RZR74787.1"/>
    <property type="molecule type" value="Genomic_DNA"/>
</dbReference>
<dbReference type="AlphaFoldDB" id="A0A445MKI1"/>
<name>A0A445MKI1_ENSVE</name>